<dbReference type="InterPro" id="IPR027417">
    <property type="entry name" value="P-loop_NTPase"/>
</dbReference>
<dbReference type="InterPro" id="IPR040632">
    <property type="entry name" value="Sulfotransfer_4"/>
</dbReference>
<protein>
    <submittedName>
        <fullName evidence="1">Uncharacterized protein</fullName>
    </submittedName>
</protein>
<comment type="caution">
    <text evidence="1">The sequence shown here is derived from an EMBL/GenBank/DDBJ whole genome shotgun (WGS) entry which is preliminary data.</text>
</comment>
<dbReference type="Pfam" id="PF17784">
    <property type="entry name" value="Sulfotransfer_4"/>
    <property type="match status" value="1"/>
</dbReference>
<sequence>MPPTLLNLGLPRTGTQSFANALQLLATHPKIYHMREVDQNPGHREKWVQLIYAKYAPGSHLQTAAPDFGKELRELLKGYDACADYPCSLFPIELLKAFPDAKVIITVRDEEAWCRSMQRTLVYPLASQEKAERVNEMRKAYNLYCWGDDFEANGLKYWREHVDLVGEHTAGREVLWYGVREGWKPLCGFLGVEVPAALGFPDDDEARKWGGKATTAE</sequence>
<accession>A0AAN7TS92</accession>
<dbReference type="AlphaFoldDB" id="A0AAN7TS92"/>
<name>A0AAN7TS92_9PEZI</name>
<dbReference type="Gene3D" id="3.40.50.300">
    <property type="entry name" value="P-loop containing nucleotide triphosphate hydrolases"/>
    <property type="match status" value="1"/>
</dbReference>
<reference evidence="1" key="1">
    <citation type="submission" date="2023-08" db="EMBL/GenBank/DDBJ databases">
        <title>Black Yeasts Isolated from many extreme environments.</title>
        <authorList>
            <person name="Coleine C."/>
            <person name="Stajich J.E."/>
            <person name="Selbmann L."/>
        </authorList>
    </citation>
    <scope>NUCLEOTIDE SEQUENCE</scope>
    <source>
        <strain evidence="1">CCFEE 5401</strain>
    </source>
</reference>
<dbReference type="EMBL" id="JAVRRL010000001">
    <property type="protein sequence ID" value="KAK5118829.1"/>
    <property type="molecule type" value="Genomic_DNA"/>
</dbReference>
<gene>
    <name evidence="1" type="ORF">LTR62_000038</name>
</gene>
<evidence type="ECO:0000313" key="2">
    <source>
        <dbReference type="Proteomes" id="UP001310890"/>
    </source>
</evidence>
<organism evidence="1 2">
    <name type="scientific">Meristemomyces frigidus</name>
    <dbReference type="NCBI Taxonomy" id="1508187"/>
    <lineage>
        <taxon>Eukaryota</taxon>
        <taxon>Fungi</taxon>
        <taxon>Dikarya</taxon>
        <taxon>Ascomycota</taxon>
        <taxon>Pezizomycotina</taxon>
        <taxon>Dothideomycetes</taxon>
        <taxon>Dothideomycetidae</taxon>
        <taxon>Mycosphaerellales</taxon>
        <taxon>Teratosphaeriaceae</taxon>
        <taxon>Meristemomyces</taxon>
    </lineage>
</organism>
<dbReference type="SUPFAM" id="SSF52540">
    <property type="entry name" value="P-loop containing nucleoside triphosphate hydrolases"/>
    <property type="match status" value="1"/>
</dbReference>
<evidence type="ECO:0000313" key="1">
    <source>
        <dbReference type="EMBL" id="KAK5118829.1"/>
    </source>
</evidence>
<dbReference type="Proteomes" id="UP001310890">
    <property type="component" value="Unassembled WGS sequence"/>
</dbReference>
<dbReference type="PANTHER" id="PTHR36978">
    <property type="entry name" value="P-LOOP CONTAINING NUCLEOTIDE TRIPHOSPHATE HYDROLASE"/>
    <property type="match status" value="1"/>
</dbReference>
<proteinExistence type="predicted"/>
<dbReference type="PANTHER" id="PTHR36978:SF4">
    <property type="entry name" value="P-LOOP CONTAINING NUCLEOSIDE TRIPHOSPHATE HYDROLASE PROTEIN"/>
    <property type="match status" value="1"/>
</dbReference>